<dbReference type="Proteomes" id="UP000023755">
    <property type="component" value="Chromosome"/>
</dbReference>
<sequence>MFTKELEPLSILKHDFYKSWESGNLSREDLQEYACQYFNHVNETPRYLSTIHSKCRDIKVRQVLLDNLVDEERGEENHPKLWLDFCAALGLTQEKVRNAKLLGATKQLSDTFFKLSSSSVSEGIGALYAYERQIPDIARVKIESLKKFYGIEKDEELKFFSVHIEADEWHSEECENLLKRMNLSEIEVAKEAALKLASALWKFLDGMEQVRLTKNYLNV</sequence>
<dbReference type="RefSeq" id="WP_038560511.1">
    <property type="nucleotide sequence ID" value="NZ_CP007481.1"/>
</dbReference>
<dbReference type="STRING" id="1286528.NHE_0464"/>
<dbReference type="NCBIfam" id="TIGR04305">
    <property type="entry name" value="fol_rel_CADD"/>
    <property type="match status" value="1"/>
</dbReference>
<evidence type="ECO:0000313" key="2">
    <source>
        <dbReference type="EMBL" id="AHX11408.1"/>
    </source>
</evidence>
<accession>X5H3Y9</accession>
<dbReference type="HOGENOM" id="CLU_088144_0_0_5"/>
<gene>
    <name evidence="2" type="ORF">NHE_0464</name>
</gene>
<dbReference type="InterPro" id="IPR016084">
    <property type="entry name" value="Haem_Oase-like_multi-hlx"/>
</dbReference>
<dbReference type="PANTHER" id="PTHR40279:SF3">
    <property type="entry name" value="4-AMINOBENZOATE SYNTHASE"/>
    <property type="match status" value="1"/>
</dbReference>
<evidence type="ECO:0000313" key="3">
    <source>
        <dbReference type="Proteomes" id="UP000023755"/>
    </source>
</evidence>
<dbReference type="KEGG" id="nhm:NHE_0464"/>
<dbReference type="GO" id="GO:0016491">
    <property type="term" value="F:oxidoreductase activity"/>
    <property type="evidence" value="ECO:0007669"/>
    <property type="project" value="UniProtKB-KW"/>
</dbReference>
<dbReference type="InterPro" id="IPR027572">
    <property type="entry name" value="Fol-rel_CADD"/>
</dbReference>
<keyword evidence="3" id="KW-1185">Reference proteome</keyword>
<reference evidence="2 3" key="1">
    <citation type="submission" date="2014-03" db="EMBL/GenBank/DDBJ databases">
        <title>Sequencing and Comparison of Genomes and Transcriptome Profiles of Human Ehrlichiosis Agents.</title>
        <authorList>
            <person name="Lin M."/>
            <person name="Daugherty S.C."/>
            <person name="Nagaraj S."/>
            <person name="Cheng Z."/>
            <person name="Xiong Q."/>
            <person name="Lin F.-Y."/>
            <person name="Sengamalay N."/>
            <person name="Ott S."/>
            <person name="Godinez A."/>
            <person name="Tallon L.J."/>
            <person name="Sadzewicz L."/>
            <person name="Fraser C.M."/>
            <person name="Dunning Hotopp J.C."/>
            <person name="Rikihisa Y."/>
        </authorList>
    </citation>
    <scope>NUCLEOTIDE SEQUENCE [LARGE SCALE GENOMIC DNA]</scope>
    <source>
        <strain evidence="2 3">Oregon</strain>
    </source>
</reference>
<dbReference type="OrthoDB" id="9800756at2"/>
<name>X5H3Y9_9RICK</name>
<dbReference type="InterPro" id="IPR039068">
    <property type="entry name" value="PqqC-like"/>
</dbReference>
<protein>
    <submittedName>
        <fullName evidence="2">Folate metabolism, CADD family protein</fullName>
    </submittedName>
</protein>
<dbReference type="SUPFAM" id="SSF48613">
    <property type="entry name" value="Heme oxygenase-like"/>
    <property type="match status" value="1"/>
</dbReference>
<dbReference type="EMBL" id="CP007481">
    <property type="protein sequence ID" value="AHX11408.1"/>
    <property type="molecule type" value="Genomic_DNA"/>
</dbReference>
<proteinExistence type="predicted"/>
<dbReference type="Gene3D" id="1.20.910.10">
    <property type="entry name" value="Heme oxygenase-like"/>
    <property type="match status" value="1"/>
</dbReference>
<organism evidence="2 3">
    <name type="scientific">Neorickettsia helminthoeca str. Oregon</name>
    <dbReference type="NCBI Taxonomy" id="1286528"/>
    <lineage>
        <taxon>Bacteria</taxon>
        <taxon>Pseudomonadati</taxon>
        <taxon>Pseudomonadota</taxon>
        <taxon>Alphaproteobacteria</taxon>
        <taxon>Rickettsiales</taxon>
        <taxon>Anaplasmataceae</taxon>
        <taxon>Neorickettsia</taxon>
    </lineage>
</organism>
<keyword evidence="1" id="KW-0560">Oxidoreductase</keyword>
<dbReference type="PANTHER" id="PTHR40279">
    <property type="entry name" value="PQQC-LIKE PROTEIN"/>
    <property type="match status" value="1"/>
</dbReference>
<evidence type="ECO:0000256" key="1">
    <source>
        <dbReference type="ARBA" id="ARBA00023002"/>
    </source>
</evidence>
<dbReference type="AlphaFoldDB" id="X5H3Y9"/>
<dbReference type="Pfam" id="PF14518">
    <property type="entry name" value="Haem_oxygenas_2"/>
    <property type="match status" value="1"/>
</dbReference>
<dbReference type="SMART" id="SM01236">
    <property type="entry name" value="Haem_oxygenase_2"/>
    <property type="match status" value="1"/>
</dbReference>